<reference evidence="3 4" key="2">
    <citation type="journal article" date="2015" name="MBio">
        <title>Genome-Resolved Metagenomic Analysis Reveals Roles for Candidate Phyla and Other Microbial Community Members in Biogeochemical Transformations in Oil Reservoirs.</title>
        <authorList>
            <person name="Hu P."/>
            <person name="Tom L."/>
            <person name="Singh A."/>
            <person name="Thomas B.C."/>
            <person name="Baker B.J."/>
            <person name="Piceno Y.M."/>
            <person name="Andersen G.L."/>
            <person name="Banfield J.F."/>
        </authorList>
    </citation>
    <scope>NUCLEOTIDE SEQUENCE [LARGE SCALE GENOMIC DNA]</scope>
    <source>
        <strain evidence="1">57_489</strain>
    </source>
</reference>
<sequence>MGLRTSVAPHPSTMVSLVENMLDLNKRLSESKTGHEKTFLPRQIETTDRQTDALDRELRGLSEEEIAVVKDAAR</sequence>
<dbReference type="PATRIC" id="fig|301375.6.peg.951"/>
<dbReference type="EMBL" id="LGHB01000032">
    <property type="protein sequence ID" value="KUK95549.1"/>
    <property type="molecule type" value="Genomic_DNA"/>
</dbReference>
<organism evidence="2 3">
    <name type="scientific">Methanothrix harundinacea</name>
    <dbReference type="NCBI Taxonomy" id="301375"/>
    <lineage>
        <taxon>Archaea</taxon>
        <taxon>Methanobacteriati</taxon>
        <taxon>Methanobacteriota</taxon>
        <taxon>Stenosarchaea group</taxon>
        <taxon>Methanomicrobia</taxon>
        <taxon>Methanotrichales</taxon>
        <taxon>Methanotrichaceae</taxon>
        <taxon>Methanothrix</taxon>
    </lineage>
</organism>
<dbReference type="EMBL" id="LGFT01000021">
    <property type="protein sequence ID" value="KUK44603.1"/>
    <property type="molecule type" value="Genomic_DNA"/>
</dbReference>
<reference evidence="2" key="1">
    <citation type="journal article" date="2015" name="MBio">
        <title>Genome-resolved metagenomic analysis reveals roles for candidate phyla and other microbial community members in biogeochemical transformations in oil reservoirs.</title>
        <authorList>
            <person name="Hu P."/>
            <person name="Tom L."/>
            <person name="Singh A."/>
            <person name="Thomas B.C."/>
            <person name="Baker B.J."/>
            <person name="Piceno Y.M."/>
            <person name="Andersen G.L."/>
            <person name="Banfield J.F."/>
        </authorList>
    </citation>
    <scope>NUCLEOTIDE SEQUENCE [LARGE SCALE GENOMIC DNA]</scope>
    <source>
        <strain evidence="2">56_747</strain>
    </source>
</reference>
<evidence type="ECO:0000313" key="1">
    <source>
        <dbReference type="EMBL" id="KUK44603.1"/>
    </source>
</evidence>
<accession>A0A101IHU7</accession>
<gene>
    <name evidence="1" type="ORF">XD72_1055</name>
    <name evidence="2" type="ORF">XE07_1747</name>
</gene>
<dbReference type="Proteomes" id="UP000053961">
    <property type="component" value="Unassembled WGS sequence"/>
</dbReference>
<name>A0A101IHU7_9EURY</name>
<comment type="caution">
    <text evidence="2">The sequence shown here is derived from an EMBL/GenBank/DDBJ whole genome shotgun (WGS) entry which is preliminary data.</text>
</comment>
<protein>
    <submittedName>
        <fullName evidence="2">Uncharacterized protein</fullName>
    </submittedName>
</protein>
<evidence type="ECO:0000313" key="4">
    <source>
        <dbReference type="Proteomes" id="UP000057043"/>
    </source>
</evidence>
<evidence type="ECO:0000313" key="3">
    <source>
        <dbReference type="Proteomes" id="UP000053961"/>
    </source>
</evidence>
<evidence type="ECO:0000313" key="2">
    <source>
        <dbReference type="EMBL" id="KUK95549.1"/>
    </source>
</evidence>
<proteinExistence type="predicted"/>
<dbReference type="AlphaFoldDB" id="A0A101IHU7"/>
<dbReference type="Proteomes" id="UP000057043">
    <property type="component" value="Unassembled WGS sequence"/>
</dbReference>